<keyword evidence="1" id="KW-1133">Transmembrane helix</keyword>
<dbReference type="RefSeq" id="WP_249282954.1">
    <property type="nucleotide sequence ID" value="NZ_JACRST010000010.1"/>
</dbReference>
<dbReference type="AlphaFoldDB" id="A0A926E0F8"/>
<reference evidence="2" key="1">
    <citation type="submission" date="2020-08" db="EMBL/GenBank/DDBJ databases">
        <title>Genome public.</title>
        <authorList>
            <person name="Liu C."/>
            <person name="Sun Q."/>
        </authorList>
    </citation>
    <scope>NUCLEOTIDE SEQUENCE</scope>
    <source>
        <strain evidence="2">NSJ-31</strain>
    </source>
</reference>
<dbReference type="EMBL" id="JACRST010000010">
    <property type="protein sequence ID" value="MBC8546879.1"/>
    <property type="molecule type" value="Genomic_DNA"/>
</dbReference>
<keyword evidence="1" id="KW-0472">Membrane</keyword>
<organism evidence="2 3">
    <name type="scientific">Ligaoa zhengdingensis</name>
    <dbReference type="NCBI Taxonomy" id="2763658"/>
    <lineage>
        <taxon>Bacteria</taxon>
        <taxon>Bacillati</taxon>
        <taxon>Bacillota</taxon>
        <taxon>Clostridia</taxon>
        <taxon>Eubacteriales</taxon>
        <taxon>Oscillospiraceae</taxon>
        <taxon>Ligaoa</taxon>
    </lineage>
</organism>
<protein>
    <submittedName>
        <fullName evidence="2">QueT transporter family protein</fullName>
    </submittedName>
</protein>
<proteinExistence type="predicted"/>
<name>A0A926E0F8_9FIRM</name>
<dbReference type="PANTHER" id="PTHR40044">
    <property type="entry name" value="INTEGRAL MEMBRANE PROTEIN-RELATED"/>
    <property type="match status" value="1"/>
</dbReference>
<sequence length="175" mass="18334">MKKLNARHLAVSAMLAAVYTVLSLAVAPIGFGAVQFRISEALTLLPVFSPWAIPGVTLGCLLTNLIGVSLGLTFPPDVLFGTLATLIAAALTWLLRGVRLRGLPVLAALPPVVCNALIIGWEITVFFTPDSPASFAVFTTNALLVGAGEALACFGLGLLLVALLQRSKLDVRLFP</sequence>
<comment type="caution">
    <text evidence="2">The sequence shown here is derived from an EMBL/GenBank/DDBJ whole genome shotgun (WGS) entry which is preliminary data.</text>
</comment>
<keyword evidence="1" id="KW-0812">Transmembrane</keyword>
<keyword evidence="3" id="KW-1185">Reference proteome</keyword>
<feature type="transmembrane region" description="Helical" evidence="1">
    <location>
        <begin position="143"/>
        <end position="164"/>
    </location>
</feature>
<feature type="transmembrane region" description="Helical" evidence="1">
    <location>
        <begin position="41"/>
        <end position="66"/>
    </location>
</feature>
<evidence type="ECO:0000313" key="3">
    <source>
        <dbReference type="Proteomes" id="UP000653127"/>
    </source>
</evidence>
<evidence type="ECO:0000256" key="1">
    <source>
        <dbReference type="SAM" id="Phobius"/>
    </source>
</evidence>
<gene>
    <name evidence="2" type="ORF">H8711_08020</name>
</gene>
<feature type="transmembrane region" description="Helical" evidence="1">
    <location>
        <begin position="78"/>
        <end position="95"/>
    </location>
</feature>
<dbReference type="PANTHER" id="PTHR40044:SF1">
    <property type="entry name" value="INTEGRAL MEMBRANE PROTEIN"/>
    <property type="match status" value="1"/>
</dbReference>
<accession>A0A926E0F8</accession>
<dbReference type="InterPro" id="IPR010387">
    <property type="entry name" value="QueT"/>
</dbReference>
<dbReference type="Proteomes" id="UP000653127">
    <property type="component" value="Unassembled WGS sequence"/>
</dbReference>
<dbReference type="PIRSF" id="PIRSF031501">
    <property type="entry name" value="QueT"/>
    <property type="match status" value="1"/>
</dbReference>
<dbReference type="Pfam" id="PF06177">
    <property type="entry name" value="QueT"/>
    <property type="match status" value="1"/>
</dbReference>
<evidence type="ECO:0000313" key="2">
    <source>
        <dbReference type="EMBL" id="MBC8546879.1"/>
    </source>
</evidence>
<feature type="transmembrane region" description="Helical" evidence="1">
    <location>
        <begin position="12"/>
        <end position="34"/>
    </location>
</feature>
<feature type="transmembrane region" description="Helical" evidence="1">
    <location>
        <begin position="102"/>
        <end position="123"/>
    </location>
</feature>